<dbReference type="PATRIC" id="fig|38323.3.peg.1366"/>
<sequence length="77" mass="8849">MRAPNIVRFSHFKFFYSESIKIIRLHVTSGVWCVDGYKGLKKEVKMLLMNRLNAMVVVIFGIGKENDGAGLDFYDFS</sequence>
<reference evidence="2" key="1">
    <citation type="submission" date="2013-11" db="EMBL/GenBank/DDBJ databases">
        <title>Genome sequencing of Bartonella spp. isolated from human blood.</title>
        <authorList>
            <person name="Raoult D."/>
        </authorList>
    </citation>
    <scope>NUCLEOTIDE SEQUENCE</scope>
    <source>
        <strain evidence="2">BM1374165</strain>
    </source>
</reference>
<dbReference type="AlphaFoldDB" id="X5MGD3"/>
<dbReference type="KEGG" id="bhn:PRJBM_01264"/>
<evidence type="ECO:0000313" key="1">
    <source>
        <dbReference type="EMBL" id="CDO47329.1"/>
    </source>
</evidence>
<gene>
    <name evidence="1" type="ORF">BM1374165_01346</name>
</gene>
<dbReference type="EMBL" id="HG969191">
    <property type="protein sequence ID" value="CDO47329.1"/>
    <property type="molecule type" value="Genomic_DNA"/>
</dbReference>
<accession>X5MGD3</accession>
<organism evidence="1 2">
    <name type="scientific">Bartonella henselae</name>
    <name type="common">Rochalimaea henselae</name>
    <dbReference type="NCBI Taxonomy" id="38323"/>
    <lineage>
        <taxon>Bacteria</taxon>
        <taxon>Pseudomonadati</taxon>
        <taxon>Pseudomonadota</taxon>
        <taxon>Alphaproteobacteria</taxon>
        <taxon>Hyphomicrobiales</taxon>
        <taxon>Bartonellaceae</taxon>
        <taxon>Bartonella</taxon>
    </lineage>
</organism>
<protein>
    <submittedName>
        <fullName evidence="1">Uncharacterized protein</fullName>
    </submittedName>
</protein>
<evidence type="ECO:0000313" key="2">
    <source>
        <dbReference type="Proteomes" id="UP000019801"/>
    </source>
</evidence>
<proteinExistence type="predicted"/>
<dbReference type="Proteomes" id="UP000019801">
    <property type="component" value="Chromosome I"/>
</dbReference>
<dbReference type="KEGG" id="bhs:BM1374165_01346"/>
<name>X5MGD3_BARHN</name>